<keyword evidence="2" id="KW-1185">Reference proteome</keyword>
<comment type="caution">
    <text evidence="1">The sequence shown here is derived from an EMBL/GenBank/DDBJ whole genome shotgun (WGS) entry which is preliminary data.</text>
</comment>
<organism evidence="1 2">
    <name type="scientific">Hyalomma asiaticum</name>
    <name type="common">Tick</name>
    <dbReference type="NCBI Taxonomy" id="266040"/>
    <lineage>
        <taxon>Eukaryota</taxon>
        <taxon>Metazoa</taxon>
        <taxon>Ecdysozoa</taxon>
        <taxon>Arthropoda</taxon>
        <taxon>Chelicerata</taxon>
        <taxon>Arachnida</taxon>
        <taxon>Acari</taxon>
        <taxon>Parasitiformes</taxon>
        <taxon>Ixodida</taxon>
        <taxon>Ixodoidea</taxon>
        <taxon>Ixodidae</taxon>
        <taxon>Hyalomminae</taxon>
        <taxon>Hyalomma</taxon>
    </lineage>
</organism>
<accession>A0ACB7SVY5</accession>
<evidence type="ECO:0000313" key="2">
    <source>
        <dbReference type="Proteomes" id="UP000821845"/>
    </source>
</evidence>
<protein>
    <submittedName>
        <fullName evidence="1">Uncharacterized protein</fullName>
    </submittedName>
</protein>
<name>A0ACB7SVY5_HYAAI</name>
<dbReference type="EMBL" id="CM023482">
    <property type="protein sequence ID" value="KAH6938156.1"/>
    <property type="molecule type" value="Genomic_DNA"/>
</dbReference>
<sequence length="250" mass="28696">MTSRGRLKRVRETLKVSVSRIITLLMELLQKHDAEAREAHDHVNFLQIKEADLRQLDTDILDITKDEAVDDELESFADNNEKLLNATADAEFALSEREESFHISDPVMSALYRRQVSASRDRSAALPRLQVPTYSGYSLHWKEFGDCCSATIDKCPEFPPIERFKYLMTCLTQAAEREIEGVRLCDSNYEIVFKTLSERFARKELQVSEHVEEHSHCMHPVNSSKNVEEIRRLLNTVLFHVCALEVLGGT</sequence>
<gene>
    <name evidence="1" type="ORF">HPB50_007319</name>
</gene>
<evidence type="ECO:0000313" key="1">
    <source>
        <dbReference type="EMBL" id="KAH6938156.1"/>
    </source>
</evidence>
<reference evidence="1" key="1">
    <citation type="submission" date="2020-05" db="EMBL/GenBank/DDBJ databases">
        <title>Large-scale comparative analyses of tick genomes elucidate their genetic diversity and vector capacities.</title>
        <authorList>
            <person name="Jia N."/>
            <person name="Wang J."/>
            <person name="Shi W."/>
            <person name="Du L."/>
            <person name="Sun Y."/>
            <person name="Zhan W."/>
            <person name="Jiang J."/>
            <person name="Wang Q."/>
            <person name="Zhang B."/>
            <person name="Ji P."/>
            <person name="Sakyi L.B."/>
            <person name="Cui X."/>
            <person name="Yuan T."/>
            <person name="Jiang B."/>
            <person name="Yang W."/>
            <person name="Lam T.T.-Y."/>
            <person name="Chang Q."/>
            <person name="Ding S."/>
            <person name="Wang X."/>
            <person name="Zhu J."/>
            <person name="Ruan X."/>
            <person name="Zhao L."/>
            <person name="Wei J."/>
            <person name="Que T."/>
            <person name="Du C."/>
            <person name="Cheng J."/>
            <person name="Dai P."/>
            <person name="Han X."/>
            <person name="Huang E."/>
            <person name="Gao Y."/>
            <person name="Liu J."/>
            <person name="Shao H."/>
            <person name="Ye R."/>
            <person name="Li L."/>
            <person name="Wei W."/>
            <person name="Wang X."/>
            <person name="Wang C."/>
            <person name="Yang T."/>
            <person name="Huo Q."/>
            <person name="Li W."/>
            <person name="Guo W."/>
            <person name="Chen H."/>
            <person name="Zhou L."/>
            <person name="Ni X."/>
            <person name="Tian J."/>
            <person name="Zhou Y."/>
            <person name="Sheng Y."/>
            <person name="Liu T."/>
            <person name="Pan Y."/>
            <person name="Xia L."/>
            <person name="Li J."/>
            <person name="Zhao F."/>
            <person name="Cao W."/>
        </authorList>
    </citation>
    <scope>NUCLEOTIDE SEQUENCE</scope>
    <source>
        <strain evidence="1">Hyas-2018</strain>
    </source>
</reference>
<proteinExistence type="predicted"/>
<dbReference type="Proteomes" id="UP000821845">
    <property type="component" value="Chromosome 2"/>
</dbReference>